<protein>
    <submittedName>
        <fullName evidence="1">Uncharacterized protein</fullName>
    </submittedName>
</protein>
<reference evidence="1" key="1">
    <citation type="journal article" date="2021" name="Proc. Natl. Acad. Sci. U.S.A.">
        <title>A Catalog of Tens of Thousands of Viruses from Human Metagenomes Reveals Hidden Associations with Chronic Diseases.</title>
        <authorList>
            <person name="Tisza M.J."/>
            <person name="Buck C.B."/>
        </authorList>
    </citation>
    <scope>NUCLEOTIDE SEQUENCE</scope>
    <source>
        <strain evidence="1">CtkfK18</strain>
    </source>
</reference>
<sequence>MHLYLFLPLKCITNGIVSIRIVEKSSTIACQ</sequence>
<accession>A0A8S5VGN1</accession>
<name>A0A8S5VGN1_9CAUD</name>
<evidence type="ECO:0000313" key="1">
    <source>
        <dbReference type="EMBL" id="DAG05824.1"/>
    </source>
</evidence>
<dbReference type="EMBL" id="BK016265">
    <property type="protein sequence ID" value="DAG05824.1"/>
    <property type="molecule type" value="Genomic_DNA"/>
</dbReference>
<proteinExistence type="predicted"/>
<organism evidence="1">
    <name type="scientific">Myoviridae sp. ctkfK18</name>
    <dbReference type="NCBI Taxonomy" id="2825165"/>
    <lineage>
        <taxon>Viruses</taxon>
        <taxon>Duplodnaviria</taxon>
        <taxon>Heunggongvirae</taxon>
        <taxon>Uroviricota</taxon>
        <taxon>Caudoviricetes</taxon>
    </lineage>
</organism>